<evidence type="ECO:0000313" key="1">
    <source>
        <dbReference type="EMBL" id="GAG63246.1"/>
    </source>
</evidence>
<gene>
    <name evidence="1" type="ORF">S01H4_00485</name>
</gene>
<comment type="caution">
    <text evidence="1">The sequence shown here is derived from an EMBL/GenBank/DDBJ whole genome shotgun (WGS) entry which is preliminary data.</text>
</comment>
<protein>
    <recommendedName>
        <fullName evidence="2">DUF4352 domain-containing protein</fullName>
    </recommendedName>
</protein>
<name>X1ATQ8_9ZZZZ</name>
<reference evidence="1" key="1">
    <citation type="journal article" date="2014" name="Front. Microbiol.">
        <title>High frequency of phylogenetically diverse reductive dehalogenase-homologous genes in deep subseafloor sedimentary metagenomes.</title>
        <authorList>
            <person name="Kawai M."/>
            <person name="Futagami T."/>
            <person name="Toyoda A."/>
            <person name="Takaki Y."/>
            <person name="Nishi S."/>
            <person name="Hori S."/>
            <person name="Arai W."/>
            <person name="Tsubouchi T."/>
            <person name="Morono Y."/>
            <person name="Uchiyama I."/>
            <person name="Ito T."/>
            <person name="Fujiyama A."/>
            <person name="Inagaki F."/>
            <person name="Takami H."/>
        </authorList>
    </citation>
    <scope>NUCLEOTIDE SEQUENCE</scope>
    <source>
        <strain evidence="1">Expedition CK06-06</strain>
    </source>
</reference>
<dbReference type="AlphaFoldDB" id="X1ATQ8"/>
<accession>X1ATQ8</accession>
<organism evidence="1">
    <name type="scientific">marine sediment metagenome</name>
    <dbReference type="NCBI Taxonomy" id="412755"/>
    <lineage>
        <taxon>unclassified sequences</taxon>
        <taxon>metagenomes</taxon>
        <taxon>ecological metagenomes</taxon>
    </lineage>
</organism>
<dbReference type="EMBL" id="BART01000068">
    <property type="protein sequence ID" value="GAG63246.1"/>
    <property type="molecule type" value="Genomic_DNA"/>
</dbReference>
<evidence type="ECO:0008006" key="2">
    <source>
        <dbReference type="Google" id="ProtNLM"/>
    </source>
</evidence>
<proteinExistence type="predicted"/>
<sequence length="68" mass="7722">MFNIVKFEIQNNSGNAIEIKESDFSVLTCDKVFEPIQGKLNFVPDKMPEIVSIESGKKYNAKVVWVLT</sequence>